<keyword evidence="1" id="KW-0812">Transmembrane</keyword>
<protein>
    <recommendedName>
        <fullName evidence="4">DDE-1 domain-containing protein</fullName>
    </recommendedName>
</protein>
<gene>
    <name evidence="2" type="ORF">J3Q64DRAFT_1697290</name>
</gene>
<evidence type="ECO:0008006" key="4">
    <source>
        <dbReference type="Google" id="ProtNLM"/>
    </source>
</evidence>
<reference evidence="2 3" key="1">
    <citation type="submission" date="2024-04" db="EMBL/GenBank/DDBJ databases">
        <title>Symmetric and asymmetric DNA N6-adenine methylation regulates different biological responses in Mucorales.</title>
        <authorList>
            <consortium name="Lawrence Berkeley National Laboratory"/>
            <person name="Lax C."/>
            <person name="Mondo S.J."/>
            <person name="Osorio-Concepcion M."/>
            <person name="Muszewska A."/>
            <person name="Corrochano-Luque M."/>
            <person name="Gutierrez G."/>
            <person name="Riley R."/>
            <person name="Lipzen A."/>
            <person name="Guo J."/>
            <person name="Hundley H."/>
            <person name="Amirebrahimi M."/>
            <person name="Ng V."/>
            <person name="Lorenzo-Gutierrez D."/>
            <person name="Binder U."/>
            <person name="Yang J."/>
            <person name="Song Y."/>
            <person name="Canovas D."/>
            <person name="Navarro E."/>
            <person name="Freitag M."/>
            <person name="Gabaldon T."/>
            <person name="Grigoriev I.V."/>
            <person name="Corrochano L.M."/>
            <person name="Nicolas F.E."/>
            <person name="Garre V."/>
        </authorList>
    </citation>
    <scope>NUCLEOTIDE SEQUENCE [LARGE SCALE GENOMIC DNA]</scope>
    <source>
        <strain evidence="2 3">L51</strain>
    </source>
</reference>
<keyword evidence="1" id="KW-1133">Transmembrane helix</keyword>
<comment type="caution">
    <text evidence="2">The sequence shown here is derived from an EMBL/GenBank/DDBJ whole genome shotgun (WGS) entry which is preliminary data.</text>
</comment>
<evidence type="ECO:0000313" key="2">
    <source>
        <dbReference type="EMBL" id="KAL0089018.1"/>
    </source>
</evidence>
<proteinExistence type="predicted"/>
<dbReference type="EMBL" id="JBCLYO010000005">
    <property type="protein sequence ID" value="KAL0089018.1"/>
    <property type="molecule type" value="Genomic_DNA"/>
</dbReference>
<evidence type="ECO:0000313" key="3">
    <source>
        <dbReference type="Proteomes" id="UP001448207"/>
    </source>
</evidence>
<feature type="transmembrane region" description="Helical" evidence="1">
    <location>
        <begin position="79"/>
        <end position="102"/>
    </location>
</feature>
<keyword evidence="3" id="KW-1185">Reference proteome</keyword>
<name>A0ABR3B3N0_PHYBL</name>
<accession>A0ABR3B3N0</accession>
<evidence type="ECO:0000256" key="1">
    <source>
        <dbReference type="SAM" id="Phobius"/>
    </source>
</evidence>
<organism evidence="2 3">
    <name type="scientific">Phycomyces blakesleeanus</name>
    <dbReference type="NCBI Taxonomy" id="4837"/>
    <lineage>
        <taxon>Eukaryota</taxon>
        <taxon>Fungi</taxon>
        <taxon>Fungi incertae sedis</taxon>
        <taxon>Mucoromycota</taxon>
        <taxon>Mucoromycotina</taxon>
        <taxon>Mucoromycetes</taxon>
        <taxon>Mucorales</taxon>
        <taxon>Phycomycetaceae</taxon>
        <taxon>Phycomyces</taxon>
    </lineage>
</organism>
<sequence>MFLSYLADTLNLTYEDLLVFVYEIIAMPKICVDHSAKAVTRYRTHKITFKHYTCAHTLSQNERPRVNNDYRVSNVSINIMYLNAAITGALPSYCIFVLFSSVNFNCNLKIYK</sequence>
<dbReference type="Proteomes" id="UP001448207">
    <property type="component" value="Unassembled WGS sequence"/>
</dbReference>
<keyword evidence="1" id="KW-0472">Membrane</keyword>